<dbReference type="InterPro" id="IPR014729">
    <property type="entry name" value="Rossmann-like_a/b/a_fold"/>
</dbReference>
<dbReference type="Proteomes" id="UP000504844">
    <property type="component" value="Chromosome"/>
</dbReference>
<dbReference type="AlphaFoldDB" id="A0A6M8SSL4"/>
<dbReference type="PANTHER" id="PTHR43793:SF1">
    <property type="entry name" value="FAD SYNTHASE"/>
    <property type="match status" value="1"/>
</dbReference>
<evidence type="ECO:0000313" key="4">
    <source>
        <dbReference type="EMBL" id="QKJ66326.1"/>
    </source>
</evidence>
<evidence type="ECO:0000256" key="1">
    <source>
        <dbReference type="ARBA" id="ARBA00022679"/>
    </source>
</evidence>
<keyword evidence="2 4" id="KW-0548">Nucleotidyltransferase</keyword>
<organism evidence="4 5">
    <name type="scientific">Deefgea piscis</name>
    <dbReference type="NCBI Taxonomy" id="2739061"/>
    <lineage>
        <taxon>Bacteria</taxon>
        <taxon>Pseudomonadati</taxon>
        <taxon>Pseudomonadota</taxon>
        <taxon>Betaproteobacteria</taxon>
        <taxon>Neisseriales</taxon>
        <taxon>Chitinibacteraceae</taxon>
        <taxon>Deefgea</taxon>
    </lineage>
</organism>
<evidence type="ECO:0000313" key="5">
    <source>
        <dbReference type="Proteomes" id="UP000504844"/>
    </source>
</evidence>
<dbReference type="NCBIfam" id="TIGR00125">
    <property type="entry name" value="cyt_tran_rel"/>
    <property type="match status" value="1"/>
</dbReference>
<dbReference type="InterPro" id="IPR050385">
    <property type="entry name" value="Archaeal_FAD_synthase"/>
</dbReference>
<reference evidence="4 5" key="1">
    <citation type="submission" date="2020-05" db="EMBL/GenBank/DDBJ databases">
        <title>Complete genome sequence of Deefgea sp. D17.</title>
        <authorList>
            <person name="Bae J.-W."/>
            <person name="Han J.E."/>
        </authorList>
    </citation>
    <scope>NUCLEOTIDE SEQUENCE [LARGE SCALE GENOMIC DNA]</scope>
    <source>
        <strain evidence="4 5">D17</strain>
    </source>
</reference>
<name>A0A6M8SSL4_9NEIS</name>
<evidence type="ECO:0000256" key="2">
    <source>
        <dbReference type="ARBA" id="ARBA00022695"/>
    </source>
</evidence>
<dbReference type="SUPFAM" id="SSF52374">
    <property type="entry name" value="Nucleotidylyl transferase"/>
    <property type="match status" value="1"/>
</dbReference>
<dbReference type="Pfam" id="PF01467">
    <property type="entry name" value="CTP_transf_like"/>
    <property type="match status" value="1"/>
</dbReference>
<dbReference type="Gene3D" id="3.40.50.620">
    <property type="entry name" value="HUPs"/>
    <property type="match status" value="1"/>
</dbReference>
<sequence length="132" mass="15106">MNNAIGYACGTFDLLHKGHISFLANCKKKCSVLLVFVDSDTKVKLRKGIGRPIECESTRINKLKKTGLADAIFLKEDCTIEIYEKIKFNIYFHANDRRINEDLKKHLQNNNVEIVTLQYSYEISTSSLIMDS</sequence>
<dbReference type="GO" id="GO:0016779">
    <property type="term" value="F:nucleotidyltransferase activity"/>
    <property type="evidence" value="ECO:0007669"/>
    <property type="project" value="UniProtKB-KW"/>
</dbReference>
<dbReference type="EMBL" id="CP054143">
    <property type="protein sequence ID" value="QKJ66326.1"/>
    <property type="molecule type" value="Genomic_DNA"/>
</dbReference>
<dbReference type="PANTHER" id="PTHR43793">
    <property type="entry name" value="FAD SYNTHASE"/>
    <property type="match status" value="1"/>
</dbReference>
<dbReference type="InterPro" id="IPR004821">
    <property type="entry name" value="Cyt_trans-like"/>
</dbReference>
<feature type="domain" description="Cytidyltransferase-like" evidence="3">
    <location>
        <begin position="7"/>
        <end position="126"/>
    </location>
</feature>
<keyword evidence="1 4" id="KW-0808">Transferase</keyword>
<proteinExistence type="predicted"/>
<evidence type="ECO:0000259" key="3">
    <source>
        <dbReference type="Pfam" id="PF01467"/>
    </source>
</evidence>
<dbReference type="RefSeq" id="WP_173532830.1">
    <property type="nucleotide sequence ID" value="NZ_CP054143.1"/>
</dbReference>
<protein>
    <submittedName>
        <fullName evidence="4">Adenylyltransferase/cytidyltransferase family protein</fullName>
    </submittedName>
</protein>
<keyword evidence="5" id="KW-1185">Reference proteome</keyword>
<dbReference type="KEGG" id="dee:HQN60_06195"/>
<accession>A0A6M8SSL4</accession>
<gene>
    <name evidence="4" type="ORF">HQN60_06195</name>
</gene>